<dbReference type="Proteomes" id="UP000233256">
    <property type="component" value="Unassembled WGS sequence"/>
</dbReference>
<comment type="caution">
    <text evidence="1">The sequence shown here is derived from an EMBL/GenBank/DDBJ whole genome shotgun (WGS) entry which is preliminary data.</text>
</comment>
<protein>
    <submittedName>
        <fullName evidence="1">Uncharacterized protein</fullName>
    </submittedName>
</protein>
<proteinExistence type="predicted"/>
<evidence type="ECO:0000313" key="2">
    <source>
        <dbReference type="Proteomes" id="UP000233256"/>
    </source>
</evidence>
<dbReference type="AlphaFoldDB" id="A0A2N1PQ39"/>
<dbReference type="EMBL" id="PGXC01000005">
    <property type="protein sequence ID" value="PKK90450.1"/>
    <property type="molecule type" value="Genomic_DNA"/>
</dbReference>
<gene>
    <name evidence="1" type="ORF">CVV64_08780</name>
</gene>
<accession>A0A2N1PQ39</accession>
<sequence>MIMFNNRGTGLKGSLSIIMVLAGLMLFFLSMAEPSLAQYSDPDEIADEIQSESELEDYLDYENYEEIVDAWERRQSDEADDYERWKKDKRGSKMGDLTLRTYKTANDSKDPYYYVRLRTEYNDRLNTYLNVYKKTGDAEWFLTKGYVDIVTYYGDRIAERIRDRSGAGTGDGLQRALETGERVVDTLGGELGLKTAGAAPDGSPVSGSEVEWSDAMDRALSSEAILKPEKDYASPKTDTNWFFRFGRFKTNEMSDKYMAKQGGKKLSMTGYKLAIPNKRVVQVGDKTETTSMSGVLDGLVVGKHWSNVFWYSAYGVPMWMDNMRFFWTSFDFVIDMNNYMGYTWRNLSDSDTDNSLSWVSVYGQRKLGEGKLYAEFSKFEDAADLWYNKYTTGIRKLSLSAKHYRKRRIAADVSKYLLDFSGFDRISTSLSATYKLTPRTSVLFKVDQSDTKTLDPGSEYQYTTSELRYKATDRANLKFYYKWGRSTKDSTQFKGQLDYAFSKSTSVSSYIKFYNSDISLTDKKKTYFYLKVKRKLRWADRMTFSYYNTTATGSEAVHQLKGEYVLAF</sequence>
<name>A0A2N1PQ39_9BACT</name>
<organism evidence="1 2">
    <name type="scientific">Candidatus Wallbacteria bacterium HGW-Wallbacteria-1</name>
    <dbReference type="NCBI Taxonomy" id="2013854"/>
    <lineage>
        <taxon>Bacteria</taxon>
        <taxon>Candidatus Walliibacteriota</taxon>
    </lineage>
</organism>
<reference evidence="1 2" key="1">
    <citation type="journal article" date="2017" name="ISME J.">
        <title>Potential for microbial H2 and metal transformations associated with novel bacteria and archaea in deep terrestrial subsurface sediments.</title>
        <authorList>
            <person name="Hernsdorf A.W."/>
            <person name="Amano Y."/>
            <person name="Miyakawa K."/>
            <person name="Ise K."/>
            <person name="Suzuki Y."/>
            <person name="Anantharaman K."/>
            <person name="Probst A."/>
            <person name="Burstein D."/>
            <person name="Thomas B.C."/>
            <person name="Banfield J.F."/>
        </authorList>
    </citation>
    <scope>NUCLEOTIDE SEQUENCE [LARGE SCALE GENOMIC DNA]</scope>
    <source>
        <strain evidence="1">HGW-Wallbacteria-1</strain>
    </source>
</reference>
<evidence type="ECO:0000313" key="1">
    <source>
        <dbReference type="EMBL" id="PKK90450.1"/>
    </source>
</evidence>